<dbReference type="InterPro" id="IPR015943">
    <property type="entry name" value="WD40/YVTN_repeat-like_dom_sf"/>
</dbReference>
<comment type="caution">
    <text evidence="5">The sequence shown here is derived from an EMBL/GenBank/DDBJ whole genome shotgun (WGS) entry which is preliminary data.</text>
</comment>
<protein>
    <submittedName>
        <fullName evidence="5">PQQ-binding-like beta-propeller repeat protein</fullName>
    </submittedName>
</protein>
<evidence type="ECO:0000256" key="2">
    <source>
        <dbReference type="SAM" id="SignalP"/>
    </source>
</evidence>
<evidence type="ECO:0000259" key="4">
    <source>
        <dbReference type="Pfam" id="PF16371"/>
    </source>
</evidence>
<keyword evidence="6" id="KW-1185">Reference proteome</keyword>
<feature type="region of interest" description="Disordered" evidence="1">
    <location>
        <begin position="248"/>
        <end position="290"/>
    </location>
</feature>
<feature type="domain" description="Pyrrolo-quinoline quinone repeat" evidence="3">
    <location>
        <begin position="1095"/>
        <end position="1173"/>
    </location>
</feature>
<dbReference type="Gene3D" id="2.140.10.10">
    <property type="entry name" value="Quinoprotein alcohol dehydrogenase-like superfamily"/>
    <property type="match status" value="1"/>
</dbReference>
<dbReference type="InterPro" id="IPR011047">
    <property type="entry name" value="Quinoprotein_ADH-like_sf"/>
</dbReference>
<sequence length="1175" mass="126023">MSTAAGFCLGLLFLALGIGAQPAAAHVAPDQAELIVTTTDQASTGRLVVHHEVIAPARAGTWAAGLLSADCPATGTGTAGDRGGVIDGVVVELRWSCAVDQLDLAPLLAEAGLTQVIVEFDGTTVEASGALPLVDAEGAHAPPTFPWASSVPWATVALITAAGAALLLAAWKLPALARPLSRLHHPHHLHHRTADTVPFAGGAAARRAEALERQPEERSAPRAMRRLRLAITSALALTFLVPGTAVAADSAPTSSASPTPPDTVTVRGTVFKDANGNGKRDRRERPVPGVDVTDGAVWATTRTDGSYSLAIDPQRRETDLVQIVSPDGYTPVLRDDYIPEFFRKVPEKGASGVDFALVPDRNAKNPTEKWVMNSDTEVGNRTDDEARRVLPQWTGQVEAMAEVDGATMQIATGDLTVTDYAAEPRRQGGYDLFREGLKKGELGRPFYPVIGNHDFGGTATSKGYAGSIEYWRQNLGPEWYSFDRNGRHIVVLENNYDASGLKPQLEWLRRDLARNAMGKQVLVFAHRSFFTQWGAGAGMQPTLDELAKYDVRMMAAGHNQQSEFRRGAFKRSVEVNNQGSYGIDGARPDYKVLDFSGITDDPRTRRNEDTGHISGIHRQFEIDDDSALVSPAKNSVHGVKARVPVEVYAEDDGRTPAKATVTVRDWRREVVKRETVRFGNGAAGTGRENCYTAPGGKPEPCPEARGAWTRASGELKGLRPGTYTAEVTTLDTRGEEFPRHKSNFRVVRDAELAEPRTGQDWLRQGGDEAGRSASGDTPGAQLDLKWARHTGEQFNLNGSLVDDGRLIVASRAFDSPYSMMLAYDIESGRELWRTYLDGDAESAPTLHGGKVYLTTGVGRVYALDARTGRIAWESIDREQQAGDTVRRYGRAGGPVSVFALTTAGKKPAEKRSVAVYQDWNTIRCRDSRTGELLPGGFGAAASWGQTHSTAIRQSGSNTAYLHSSSSNTVLAMDLATCKQIWVQDTAGDIDSHSSPTLTDPAVGPAQLITHTAYGTRGHDPKIGAVTWESKLGGGSVCEPGRAPLTSPAAWGTVTYVAGRDGVIRAYDTAAADPAKPLWATKAGYLPGESPLDDKWRKAMGCAVGDGSPTMHPLVTKSHVYVGTWDGRLLVLNRTTGKQLASHNLGAGVASALSISGNHLFALTDDGTVHALAARR</sequence>
<dbReference type="SUPFAM" id="SSF56300">
    <property type="entry name" value="Metallo-dependent phosphatases"/>
    <property type="match status" value="1"/>
</dbReference>
<dbReference type="Proteomes" id="UP001431429">
    <property type="component" value="Unassembled WGS sequence"/>
</dbReference>
<reference evidence="5" key="1">
    <citation type="submission" date="2022-06" db="EMBL/GenBank/DDBJ databases">
        <title>Genome public.</title>
        <authorList>
            <person name="Sun Q."/>
        </authorList>
    </citation>
    <scope>NUCLEOTIDE SEQUENCE</scope>
    <source>
        <strain evidence="5">CWNU-1</strain>
    </source>
</reference>
<dbReference type="Gene3D" id="2.130.10.10">
    <property type="entry name" value="YVTN repeat-like/Quinoprotein amine dehydrogenase"/>
    <property type="match status" value="2"/>
</dbReference>
<evidence type="ECO:0000259" key="3">
    <source>
        <dbReference type="Pfam" id="PF13360"/>
    </source>
</evidence>
<dbReference type="Pfam" id="PF16371">
    <property type="entry name" value="MetallophosN"/>
    <property type="match status" value="1"/>
</dbReference>
<keyword evidence="2" id="KW-0732">Signal</keyword>
<dbReference type="SMART" id="SM00564">
    <property type="entry name" value="PQQ"/>
    <property type="match status" value="5"/>
</dbReference>
<dbReference type="PANTHER" id="PTHR34512:SF30">
    <property type="entry name" value="OUTER MEMBRANE PROTEIN ASSEMBLY FACTOR BAMB"/>
    <property type="match status" value="1"/>
</dbReference>
<dbReference type="InterPro" id="IPR013783">
    <property type="entry name" value="Ig-like_fold"/>
</dbReference>
<name>A0ABT0UQV4_9ACTN</name>
<dbReference type="InterPro" id="IPR018391">
    <property type="entry name" value="PQQ_b-propeller_rpt"/>
</dbReference>
<feature type="signal peptide" evidence="2">
    <location>
        <begin position="1"/>
        <end position="20"/>
    </location>
</feature>
<feature type="domain" description="Pyrrolo-quinoline quinone repeat" evidence="3">
    <location>
        <begin position="800"/>
        <end position="882"/>
    </location>
</feature>
<dbReference type="Gene3D" id="2.60.40.10">
    <property type="entry name" value="Immunoglobulins"/>
    <property type="match status" value="1"/>
</dbReference>
<dbReference type="InterPro" id="IPR029052">
    <property type="entry name" value="Metallo-depent_PP-like"/>
</dbReference>
<evidence type="ECO:0000313" key="5">
    <source>
        <dbReference type="EMBL" id="MCM2390918.1"/>
    </source>
</evidence>
<dbReference type="Pfam" id="PF13360">
    <property type="entry name" value="PQQ_2"/>
    <property type="match status" value="2"/>
</dbReference>
<dbReference type="PANTHER" id="PTHR34512">
    <property type="entry name" value="CELL SURFACE PROTEIN"/>
    <property type="match status" value="1"/>
</dbReference>
<feature type="chain" id="PRO_5047254027" evidence="2">
    <location>
        <begin position="21"/>
        <end position="1175"/>
    </location>
</feature>
<evidence type="ECO:0000313" key="6">
    <source>
        <dbReference type="Proteomes" id="UP001431429"/>
    </source>
</evidence>
<feature type="compositionally biased region" description="Low complexity" evidence="1">
    <location>
        <begin position="248"/>
        <end position="266"/>
    </location>
</feature>
<dbReference type="SUPFAM" id="SSF50998">
    <property type="entry name" value="Quinoprotein alcohol dehydrogenase-like"/>
    <property type="match status" value="1"/>
</dbReference>
<feature type="region of interest" description="Disordered" evidence="1">
    <location>
        <begin position="755"/>
        <end position="779"/>
    </location>
</feature>
<organism evidence="5 6">
    <name type="scientific">Streptomyces albipurpureus</name>
    <dbReference type="NCBI Taxonomy" id="2897419"/>
    <lineage>
        <taxon>Bacteria</taxon>
        <taxon>Bacillati</taxon>
        <taxon>Actinomycetota</taxon>
        <taxon>Actinomycetes</taxon>
        <taxon>Kitasatosporales</taxon>
        <taxon>Streptomycetaceae</taxon>
        <taxon>Streptomyces</taxon>
    </lineage>
</organism>
<feature type="domain" description="Calcineurin-like phosphoesterase N-terminal" evidence="4">
    <location>
        <begin position="281"/>
        <end position="357"/>
    </location>
</feature>
<accession>A0ABT0UQV4</accession>
<dbReference type="EMBL" id="JAMQAW010000027">
    <property type="protein sequence ID" value="MCM2390918.1"/>
    <property type="molecule type" value="Genomic_DNA"/>
</dbReference>
<evidence type="ECO:0000256" key="1">
    <source>
        <dbReference type="SAM" id="MobiDB-lite"/>
    </source>
</evidence>
<proteinExistence type="predicted"/>
<dbReference type="InterPro" id="IPR002372">
    <property type="entry name" value="PQQ_rpt_dom"/>
</dbReference>
<gene>
    <name evidence="5" type="ORF">NBG84_21885</name>
</gene>
<dbReference type="Gene3D" id="3.60.21.10">
    <property type="match status" value="1"/>
</dbReference>
<dbReference type="InterPro" id="IPR032285">
    <property type="entry name" value="Metallophos_N"/>
</dbReference>